<proteinExistence type="predicted"/>
<gene>
    <name evidence="1" type="ORF">IFM12276_40280</name>
</gene>
<dbReference type="Proteomes" id="UP001317870">
    <property type="component" value="Chromosome"/>
</dbReference>
<evidence type="ECO:0000313" key="2">
    <source>
        <dbReference type="Proteomes" id="UP001317870"/>
    </source>
</evidence>
<keyword evidence="2" id="KW-1185">Reference proteome</keyword>
<reference evidence="1 2" key="1">
    <citation type="submission" date="2022-11" db="EMBL/GenBank/DDBJ databases">
        <title>Genome Sequencing of Nocardia sp. ON39_IFM12276 and assembly.</title>
        <authorList>
            <person name="Shimojima M."/>
            <person name="Toyokawa M."/>
            <person name="Uesaka K."/>
        </authorList>
    </citation>
    <scope>NUCLEOTIDE SEQUENCE [LARGE SCALE GENOMIC DNA]</scope>
    <source>
        <strain evidence="1 2">IFM 12276</strain>
    </source>
</reference>
<organism evidence="1 2">
    <name type="scientific">Nocardia sputorum</name>
    <dbReference type="NCBI Taxonomy" id="2984338"/>
    <lineage>
        <taxon>Bacteria</taxon>
        <taxon>Bacillati</taxon>
        <taxon>Actinomycetota</taxon>
        <taxon>Actinomycetes</taxon>
        <taxon>Mycobacteriales</taxon>
        <taxon>Nocardiaceae</taxon>
        <taxon>Nocardia</taxon>
    </lineage>
</organism>
<accession>A0ABN6U780</accession>
<evidence type="ECO:0000313" key="1">
    <source>
        <dbReference type="EMBL" id="BDU01000.1"/>
    </source>
</evidence>
<protein>
    <submittedName>
        <fullName evidence="1">Uncharacterized protein</fullName>
    </submittedName>
</protein>
<dbReference type="EMBL" id="AP026978">
    <property type="protein sequence ID" value="BDU01000.1"/>
    <property type="molecule type" value="Genomic_DNA"/>
</dbReference>
<sequence length="84" mass="8988">MLCLPEISNRARRRGLTPPASGIAGRCAEKKIGIDPASDATSVCDGGNGSRYILDADKKLSPFVDALRNVGRWRSLKIGHLVVV</sequence>
<name>A0ABN6U780_9NOCA</name>